<gene>
    <name evidence="1" type="ORF">BEMITA_LOCUS7381</name>
</gene>
<sequence length="184" mass="21363">MYFEMFLDFEELYPGKQNLLLHLWPTLEDKIIDLAARKLKTESHFKAFVEKEVPGLDIIDTLRPVGEAAEGVNALTPVQLEQIKNHIANFPLYKSHYRRSESESEFLAPDMNLVKMYELYVEDMLGEEDTCQLCDSLAAQLASANGEARKTLEERQKDRYEQWQFARAEMQRDKVAAQKDQSLD</sequence>
<dbReference type="Proteomes" id="UP001152759">
    <property type="component" value="Chromosome 4"/>
</dbReference>
<keyword evidence="2" id="KW-1185">Reference proteome</keyword>
<dbReference type="EMBL" id="OU963865">
    <property type="protein sequence ID" value="CAH0388469.1"/>
    <property type="molecule type" value="Genomic_DNA"/>
</dbReference>
<accession>A0A9P0A7X4</accession>
<dbReference type="AlphaFoldDB" id="A0A9P0A7X4"/>
<protein>
    <submittedName>
        <fullName evidence="1">Uncharacterized protein</fullName>
    </submittedName>
</protein>
<name>A0A9P0A7X4_BEMTA</name>
<evidence type="ECO:0000313" key="1">
    <source>
        <dbReference type="EMBL" id="CAH0388469.1"/>
    </source>
</evidence>
<organism evidence="1 2">
    <name type="scientific">Bemisia tabaci</name>
    <name type="common">Sweetpotato whitefly</name>
    <name type="synonym">Aleurodes tabaci</name>
    <dbReference type="NCBI Taxonomy" id="7038"/>
    <lineage>
        <taxon>Eukaryota</taxon>
        <taxon>Metazoa</taxon>
        <taxon>Ecdysozoa</taxon>
        <taxon>Arthropoda</taxon>
        <taxon>Hexapoda</taxon>
        <taxon>Insecta</taxon>
        <taxon>Pterygota</taxon>
        <taxon>Neoptera</taxon>
        <taxon>Paraneoptera</taxon>
        <taxon>Hemiptera</taxon>
        <taxon>Sternorrhyncha</taxon>
        <taxon>Aleyrodoidea</taxon>
        <taxon>Aleyrodidae</taxon>
        <taxon>Aleyrodinae</taxon>
        <taxon>Bemisia</taxon>
    </lineage>
</organism>
<reference evidence="1" key="1">
    <citation type="submission" date="2021-12" db="EMBL/GenBank/DDBJ databases">
        <authorList>
            <person name="King R."/>
        </authorList>
    </citation>
    <scope>NUCLEOTIDE SEQUENCE</scope>
</reference>
<evidence type="ECO:0000313" key="2">
    <source>
        <dbReference type="Proteomes" id="UP001152759"/>
    </source>
</evidence>
<proteinExistence type="predicted"/>